<evidence type="ECO:0000256" key="7">
    <source>
        <dbReference type="ARBA" id="ARBA00023033"/>
    </source>
</evidence>
<keyword evidence="7" id="KW-0503">Monooxygenase</keyword>
<dbReference type="Pfam" id="PF01494">
    <property type="entry name" value="FAD_binding_3"/>
    <property type="match status" value="1"/>
</dbReference>
<reference evidence="9 10" key="1">
    <citation type="submission" date="2017-01" db="EMBL/GenBank/DDBJ databases">
        <title>Genome Sequencing of a Marine Spirillum, Oceanospirillum multiglobuliferum ATCC 33336, from Japan.</title>
        <authorList>
            <person name="Carney J.G."/>
            <person name="Trachtenberg A.M."/>
            <person name="Rheaume B.A."/>
            <person name="Linnane J.D."/>
            <person name="Pitts N.L."/>
            <person name="Mykles D.L."/>
            <person name="Maclea K.S."/>
        </authorList>
    </citation>
    <scope>NUCLEOTIDE SEQUENCE [LARGE SCALE GENOMIC DNA]</scope>
    <source>
        <strain evidence="9 10">ATCC 33336</strain>
    </source>
</reference>
<comment type="caution">
    <text evidence="9">The sequence shown here is derived from an EMBL/GenBank/DDBJ whole genome shotgun (WGS) entry which is preliminary data.</text>
</comment>
<proteinExistence type="inferred from homology"/>
<dbReference type="InterPro" id="IPR010971">
    <property type="entry name" value="UbiH/COQ6"/>
</dbReference>
<evidence type="ECO:0000256" key="2">
    <source>
        <dbReference type="ARBA" id="ARBA00004749"/>
    </source>
</evidence>
<dbReference type="EMBL" id="MTSM01000028">
    <property type="protein sequence ID" value="OPX54334.1"/>
    <property type="molecule type" value="Genomic_DNA"/>
</dbReference>
<comment type="similarity">
    <text evidence="3">Belongs to the UbiH/COQ6 family.</text>
</comment>
<dbReference type="GO" id="GO:0071949">
    <property type="term" value="F:FAD binding"/>
    <property type="evidence" value="ECO:0007669"/>
    <property type="project" value="InterPro"/>
</dbReference>
<dbReference type="PRINTS" id="PR00420">
    <property type="entry name" value="RNGMNOXGNASE"/>
</dbReference>
<dbReference type="GO" id="GO:0008681">
    <property type="term" value="F:2-octaprenyl-6-methoxyphenol hydroxylase activity"/>
    <property type="evidence" value="ECO:0007669"/>
    <property type="project" value="InterPro"/>
</dbReference>
<comment type="cofactor">
    <cofactor evidence="1">
        <name>FAD</name>
        <dbReference type="ChEBI" id="CHEBI:57692"/>
    </cofactor>
</comment>
<evidence type="ECO:0000259" key="8">
    <source>
        <dbReference type="Pfam" id="PF01494"/>
    </source>
</evidence>
<dbReference type="AlphaFoldDB" id="A0A1T4SDC3"/>
<dbReference type="NCBIfam" id="TIGR01984">
    <property type="entry name" value="UbiH"/>
    <property type="match status" value="1"/>
</dbReference>
<evidence type="ECO:0000256" key="1">
    <source>
        <dbReference type="ARBA" id="ARBA00001974"/>
    </source>
</evidence>
<dbReference type="SUPFAM" id="SSF51905">
    <property type="entry name" value="FAD/NAD(P)-binding domain"/>
    <property type="match status" value="1"/>
</dbReference>
<dbReference type="PANTHER" id="PTHR43876:SF8">
    <property type="entry name" value="2-OCTAPRENYL-6-METHOXYPHENOL HYDROXYLASE"/>
    <property type="match status" value="1"/>
</dbReference>
<evidence type="ECO:0000256" key="3">
    <source>
        <dbReference type="ARBA" id="ARBA00005349"/>
    </source>
</evidence>
<dbReference type="NCBIfam" id="NF004356">
    <property type="entry name" value="PRK05732.1"/>
    <property type="match status" value="1"/>
</dbReference>
<protein>
    <submittedName>
        <fullName evidence="9">2-octaprenyl-6-methoxyphenyl hydroxylase</fullName>
    </submittedName>
</protein>
<keyword evidence="4" id="KW-0285">Flavoprotein</keyword>
<accession>A0A1T4SDC3</accession>
<dbReference type="InterPro" id="IPR011295">
    <property type="entry name" value="UbiH"/>
</dbReference>
<dbReference type="STRING" id="64969.SAMN02745127_02957"/>
<gene>
    <name evidence="9" type="ORF">BTE48_14855</name>
</gene>
<feature type="domain" description="FAD-binding" evidence="8">
    <location>
        <begin position="13"/>
        <end position="340"/>
    </location>
</feature>
<dbReference type="InterPro" id="IPR051205">
    <property type="entry name" value="UbiH/COQ6_monooxygenase"/>
</dbReference>
<sequence>MSTATHDNLEQFDIAIIGGGLVGASLACALEGFARQHQWSIAVIEAVPMPEITEGETPESFQPSYDARSTALSWGTKQIYDQLGLWSQLAPHAAPIKKIHVSDQGHLGATRLNAQDHHVDALGYVAPNQWLGRVLLQAVQQAQHLFWFCPFTVERMDVGAGEHLLHLNDSQGLSRQIAAKLVVLADGGQSNLKQQLQIVDRQQPYEQNALVCNLTLSQPHQNEAFERFTPSGPMAWLPLTAPKDIALVWTVPTDEIETVMALTDAEFAQRLHKLFGYRLGAVEKVGQRYQYPLTLVRATEQIRPGLVVLGNAAHYMHPVAGQGYNLALRGVADLADTLNKAALAHQPLGDLAVLQGYLAGRQADQDSVIGFSDGLIRLFANHNPVLGHLRAGGLMLLDRLTPAKRWFARQAMGIGGQAVRLQPVQLASSVPVDPRTSASQPT</sequence>
<dbReference type="PANTHER" id="PTHR43876">
    <property type="entry name" value="UBIQUINONE BIOSYNTHESIS MONOOXYGENASE COQ6, MITOCHONDRIAL"/>
    <property type="match status" value="1"/>
</dbReference>
<dbReference type="UniPathway" id="UPA00232"/>
<dbReference type="GO" id="GO:0006744">
    <property type="term" value="P:ubiquinone biosynthetic process"/>
    <property type="evidence" value="ECO:0007669"/>
    <property type="project" value="UniProtKB-UniPathway"/>
</dbReference>
<dbReference type="RefSeq" id="WP_078746471.1">
    <property type="nucleotide sequence ID" value="NZ_FUXG01000029.1"/>
</dbReference>
<evidence type="ECO:0000256" key="6">
    <source>
        <dbReference type="ARBA" id="ARBA00023002"/>
    </source>
</evidence>
<evidence type="ECO:0000256" key="4">
    <source>
        <dbReference type="ARBA" id="ARBA00022630"/>
    </source>
</evidence>
<evidence type="ECO:0000256" key="5">
    <source>
        <dbReference type="ARBA" id="ARBA00022827"/>
    </source>
</evidence>
<name>A0A1T4SDC3_9GAMM</name>
<dbReference type="Proteomes" id="UP000191418">
    <property type="component" value="Unassembled WGS sequence"/>
</dbReference>
<dbReference type="Gene3D" id="3.50.50.60">
    <property type="entry name" value="FAD/NAD(P)-binding domain"/>
    <property type="match status" value="2"/>
</dbReference>
<dbReference type="InterPro" id="IPR036188">
    <property type="entry name" value="FAD/NAD-bd_sf"/>
</dbReference>
<keyword evidence="6" id="KW-0560">Oxidoreductase</keyword>
<evidence type="ECO:0000313" key="10">
    <source>
        <dbReference type="Proteomes" id="UP000191418"/>
    </source>
</evidence>
<dbReference type="OrthoDB" id="9769565at2"/>
<dbReference type="InterPro" id="IPR002938">
    <property type="entry name" value="FAD-bd"/>
</dbReference>
<keyword evidence="5" id="KW-0274">FAD</keyword>
<evidence type="ECO:0000313" key="9">
    <source>
        <dbReference type="EMBL" id="OPX54334.1"/>
    </source>
</evidence>
<comment type="pathway">
    <text evidence="2">Cofactor biosynthesis; ubiquinone biosynthesis.</text>
</comment>
<organism evidence="9 10">
    <name type="scientific">Oceanospirillum multiglobuliferum</name>
    <dbReference type="NCBI Taxonomy" id="64969"/>
    <lineage>
        <taxon>Bacteria</taxon>
        <taxon>Pseudomonadati</taxon>
        <taxon>Pseudomonadota</taxon>
        <taxon>Gammaproteobacteria</taxon>
        <taxon>Oceanospirillales</taxon>
        <taxon>Oceanospirillaceae</taxon>
        <taxon>Oceanospirillum</taxon>
    </lineage>
</organism>
<dbReference type="NCBIfam" id="TIGR01988">
    <property type="entry name" value="Ubi-OHases"/>
    <property type="match status" value="1"/>
</dbReference>
<keyword evidence="10" id="KW-1185">Reference proteome</keyword>